<dbReference type="GO" id="GO:0005829">
    <property type="term" value="C:cytosol"/>
    <property type="evidence" value="ECO:0007669"/>
    <property type="project" value="TreeGrafter"/>
</dbReference>
<feature type="domain" description="Capsular polysaccharide assembling protein CapF C-terminal" evidence="2">
    <location>
        <begin position="14"/>
        <end position="129"/>
    </location>
</feature>
<protein>
    <submittedName>
        <fullName evidence="3">dTDP-4-dehydrorhamnose 3,5-epimerase</fullName>
    </submittedName>
</protein>
<evidence type="ECO:0000313" key="3">
    <source>
        <dbReference type="EMBL" id="AIY90167.1"/>
    </source>
</evidence>
<dbReference type="InterPro" id="IPR014710">
    <property type="entry name" value="RmlC-like_jellyroll"/>
</dbReference>
<organism evidence="3 4">
    <name type="scientific">Geoglobus acetivorans</name>
    <dbReference type="NCBI Taxonomy" id="565033"/>
    <lineage>
        <taxon>Archaea</taxon>
        <taxon>Methanobacteriati</taxon>
        <taxon>Methanobacteriota</taxon>
        <taxon>Archaeoglobi</taxon>
        <taxon>Archaeoglobales</taxon>
        <taxon>Archaeoglobaceae</taxon>
        <taxon>Geoglobus</taxon>
    </lineage>
</organism>
<dbReference type="GO" id="GO:0000271">
    <property type="term" value="P:polysaccharide biosynthetic process"/>
    <property type="evidence" value="ECO:0007669"/>
    <property type="project" value="TreeGrafter"/>
</dbReference>
<dbReference type="InterPro" id="IPR011051">
    <property type="entry name" value="RmlC_Cupin_sf"/>
</dbReference>
<dbReference type="Proteomes" id="UP000030624">
    <property type="component" value="Chromosome"/>
</dbReference>
<dbReference type="eggNOG" id="arCOG04188">
    <property type="taxonomic scope" value="Archaea"/>
</dbReference>
<dbReference type="RefSeq" id="WP_048091848.1">
    <property type="nucleotide sequence ID" value="NZ_CP009552.1"/>
</dbReference>
<name>A0A0A7GGU0_GEOAI</name>
<feature type="site" description="Participates in a stacking interaction with the thymidine ring of dTDP-4-oxo-6-deoxyglucose" evidence="1">
    <location>
        <position position="122"/>
    </location>
</feature>
<dbReference type="InterPro" id="IPR000888">
    <property type="entry name" value="RmlC-like"/>
</dbReference>
<dbReference type="HOGENOM" id="CLU_090940_3_0_2"/>
<evidence type="ECO:0000256" key="1">
    <source>
        <dbReference type="PIRSR" id="PIRSR600888-3"/>
    </source>
</evidence>
<dbReference type="AlphaFoldDB" id="A0A0A7GGU0"/>
<gene>
    <name evidence="3" type="ORF">GACE_1123</name>
</gene>
<accession>A0A0A7GGU0</accession>
<proteinExistence type="predicted"/>
<dbReference type="EMBL" id="CP009552">
    <property type="protein sequence ID" value="AIY90167.1"/>
    <property type="molecule type" value="Genomic_DNA"/>
</dbReference>
<dbReference type="STRING" id="565033.GACE_1123"/>
<evidence type="ECO:0000259" key="2">
    <source>
        <dbReference type="Pfam" id="PF14667"/>
    </source>
</evidence>
<evidence type="ECO:0000313" key="4">
    <source>
        <dbReference type="Proteomes" id="UP000030624"/>
    </source>
</evidence>
<dbReference type="PANTHER" id="PTHR21047:SF2">
    <property type="entry name" value="THYMIDINE DIPHOSPHO-4-KETO-RHAMNOSE 3,5-EPIMERASE"/>
    <property type="match status" value="1"/>
</dbReference>
<dbReference type="GeneID" id="24797707"/>
<reference evidence="3 4" key="1">
    <citation type="journal article" date="2015" name="Appl. Environ. Microbiol.">
        <title>The Geoglobus acetivorans genome: Fe(III) reduction, acetate utilization, autotrophic growth, and degradation of aromatic compounds in a hyperthermophilic archaeon.</title>
        <authorList>
            <person name="Mardanov A.V."/>
            <person name="Slododkina G.B."/>
            <person name="Slobodkin A.I."/>
            <person name="Beletsky A.V."/>
            <person name="Gavrilov S.N."/>
            <person name="Kublanov I.V."/>
            <person name="Bonch-Osmolovskaya E.A."/>
            <person name="Skryabin K.G."/>
            <person name="Ravin N.V."/>
        </authorList>
    </citation>
    <scope>NUCLEOTIDE SEQUENCE [LARGE SCALE GENOMIC DNA]</scope>
    <source>
        <strain evidence="3 4">SBH6</strain>
    </source>
</reference>
<dbReference type="KEGG" id="gac:GACE_1123"/>
<dbReference type="PANTHER" id="PTHR21047">
    <property type="entry name" value="DTDP-6-DEOXY-D-GLUCOSE-3,5 EPIMERASE"/>
    <property type="match status" value="1"/>
</dbReference>
<dbReference type="Pfam" id="PF14667">
    <property type="entry name" value="Polysacc_synt_C"/>
    <property type="match status" value="1"/>
</dbReference>
<dbReference type="Gene3D" id="2.60.120.10">
    <property type="entry name" value="Jelly Rolls"/>
    <property type="match status" value="1"/>
</dbReference>
<dbReference type="InterPro" id="IPR029303">
    <property type="entry name" value="CapF_C"/>
</dbReference>
<dbReference type="GO" id="GO:0008830">
    <property type="term" value="F:dTDP-4-dehydrorhamnose 3,5-epimerase activity"/>
    <property type="evidence" value="ECO:0007669"/>
    <property type="project" value="InterPro"/>
</dbReference>
<dbReference type="SUPFAM" id="SSF51182">
    <property type="entry name" value="RmlC-like cupins"/>
    <property type="match status" value="1"/>
</dbReference>
<sequence length="165" mass="19482">MLPGIVIKPLKRFADERGFFTEIMRRDWDIFEDEIVQANMSITYPGIVRAWHRHERGQVDYFVCVRGAIKICVYDEETKELNEIVSTGENPQIVRVPGHYWHGFKALGTEPAMLVYFVSRLYDYGNPDEVRRPWNDPDVVPEVINGRRDDPRCGKPWDWFYPPHK</sequence>